<keyword evidence="2" id="KW-0175">Coiled coil</keyword>
<dbReference type="PROSITE" id="PS50096">
    <property type="entry name" value="IQ"/>
    <property type="match status" value="1"/>
</dbReference>
<reference evidence="5" key="1">
    <citation type="submission" date="2021-01" db="EMBL/GenBank/DDBJ databases">
        <authorList>
            <person name="Corre E."/>
            <person name="Pelletier E."/>
            <person name="Niang G."/>
            <person name="Scheremetjew M."/>
            <person name="Finn R."/>
            <person name="Kale V."/>
            <person name="Holt S."/>
            <person name="Cochrane G."/>
            <person name="Meng A."/>
            <person name="Brown T."/>
            <person name="Cohen L."/>
        </authorList>
    </citation>
    <scope>NUCLEOTIDE SEQUENCE</scope>
    <source>
        <strain evidence="5">NIES-381</strain>
    </source>
</reference>
<organism evidence="5">
    <name type="scientific">Eutreptiella gymnastica</name>
    <dbReference type="NCBI Taxonomy" id="73025"/>
    <lineage>
        <taxon>Eukaryota</taxon>
        <taxon>Discoba</taxon>
        <taxon>Euglenozoa</taxon>
        <taxon>Euglenida</taxon>
        <taxon>Spirocuta</taxon>
        <taxon>Euglenophyceae</taxon>
        <taxon>Eutreptiales</taxon>
        <taxon>Eutreptiaceae</taxon>
        <taxon>Eutreptiella</taxon>
    </lineage>
</organism>
<evidence type="ECO:0000313" key="5">
    <source>
        <dbReference type="EMBL" id="CAD9041389.1"/>
    </source>
</evidence>
<dbReference type="InterPro" id="IPR036465">
    <property type="entry name" value="vWFA_dom_sf"/>
</dbReference>
<dbReference type="SUPFAM" id="SSF53300">
    <property type="entry name" value="vWA-like"/>
    <property type="match status" value="1"/>
</dbReference>
<sequence length="2122" mass="239857">MSVTTFSFFDDRRSGCVYKLLKLYERPPWWGAGIYRVDVPCDHPDVNLNFVTASVYNDAVQARTLVNKEYTKYEELLCPTVEYAEQCKRYFGLLQDLLLELMIQERSKHEEWCRANPHIDGFSTEVGALRSKIQEFKREQGMLVFNLALYQGMHAHGSRFKFTEYFDFREVQHRYEVASGYFNFLKVHPLSLEPKFAFFNQDHLTVLELIMLAHSKESELGYCLQTKQAHWQVPKCIFLAKWILNEYILAHRELARVEFAVHNMPGGSREGDESELLAEKQGQLLNFVQIKILYLKGLLQSLAAQLPENAKRKKNLRKKAFANFELIIKLSHVGFVNRQALRDEIKVLMYELTIALKSNKAITEEQERLEQQRLEIMEKIAAKSGKIDVGPRLSQYKLMDIRDVPPENIPVQVWPDWLATVVKKWEDANKDSYGRVLFVGEITLHEYERADGTTAVHLPEDREEVAQAEHQASVDQHNLLFDTYVATEDLYHKRAPAGQKYHTLTGSLKVETKPDESMRSQNLALMLCIDTFGHGDLAGSLGTTEWVIEDMRGIIETTDMLDEGDAIGVVKWHPDKEPKPYEAPCWPVVENGVTQTSEIIRDLAPTGGHGIVEGIIQAFKSLVALDAPLMSREIMVITDGFETRPHHQWDNWKKLHTLKQMMDEHNIVVNIYCIGIQTDRYLAKTICNKCGGDYAFSENNTEGKALLKNWVLKRLANQHSKVATDVSVTVKCPKGVLMRIVDNFDTDNAAHTLIGADRARAKPVKQCKASIQKSFRASRKSVRTGRSFKNGSTKQTDVTPYKNLKGDELMVDNMDIINHVLPIQRAWRAHMARARFAFLVDEMMTRIEDQDERDRKAKLLANIAARQVQHKPAVIADEDQEWKASGRTIRLLDFSRGHKSELAIMFEMHPSVINKVHSMVASCVLTYRDAVGQEHSIERPMILSSTSIIINRSSHSWVSRCNTIETCGVVRVQVSPNAPYHPGEVHALKAGDWVDLQDTILVSPGSSCRLQTVDGSELLIGAETEVVFQAYSPIENASEFLLKSGDVRVMTTVDSRMVIDCPLSLGGQSADLLVPPAYHLHHHSRVSAKITWRGDRFNVNVAMGSCHIVYQGKEMEVTTMMQTVARENNFPSLPWTIDEGDYKDWMKIQPNLQTMITIQVQVVRCVCYYVMLQCAIKAARTSKNQKTDSIGAIRSRDIVMRNLLSEMKKFITDSICQLHPESVLFLRLCSRTTRLSVDIPQCLDKDAHMEITDYGESLQFQRARGNSDLYISAYQAQATNELESRLAQREDVMDAKQAAAEAELRRRKQEVDQLFPLWDLDGSGYIEFPELQQVILTWAFSRKRDAMQFLRKWESLLHRKMIDDQLSKEGLEYLIMLLSEDYEADKFNMLIAHCRQLLVALQELTEGNRKARATWALFQMWDFEGQGFVDSEEFFDIINQVNPWLDDESVERLREYLDTNLDDVVKREPKIEPWDDPDAELALTGLPLMLPQFHSAIAECLPEDCSESLFHEGVWAIRTELQKSQAAVTAGGAWKAELYGSEMDHLVTWDLRHVFDGLTPRDIDDLLNPTKAPPEEVRHKAVMPLLRLAGIGPKGPKSKILKLQGGDWWGGLIDEMQDGNHSAFMDFLITFPLMSVTRKVILDVLPVVKEPEFNANFLVRYNRVLPLLCDWTKLIIKIVVIMNKWTFLDPNSIRTKTPAAAQPIKVYSAATGESLQDADSPGKAAAKGLVEVDGIHNVSSSAVTVAATPLGKDSSRNLIDGGRGAVAGAANRRSQLPTEPVPLPSSSFKSQARIKNDAKIEAGLPRRHGALYHPSISATVARPTVKRPTTGDGEMDKAANRRIKGMVQKTDEQPQRKKTDFRAAKQHPAPEVHVAAGLKGATQHKMGHGAMVRGPARTPQSSQSTPKRSPHRSPQSTVPSLPKVVAPTPPKTPPGNSNARKGYSAPAPVDHTKAAAEKQISMLMQEMESVQRERTELNEYMQQLKSTSSDYDSMLSKLESDSQDLRRASAGKEDQIRKLLDIISESNAKLEAAEKSKAELARKIQEVTMTFTTHVGASPKHMSEVERWLLANNLPEWVAVLRQEGFDDLQDLKLMISGDPATFERIVDRPGHRLKFQRLLAA</sequence>
<dbReference type="PROSITE" id="PS00018">
    <property type="entry name" value="EF_HAND_1"/>
    <property type="match status" value="1"/>
</dbReference>
<dbReference type="Gene3D" id="3.40.50.410">
    <property type="entry name" value="von Willebrand factor, type A domain"/>
    <property type="match status" value="1"/>
</dbReference>
<feature type="region of interest" description="Disordered" evidence="3">
    <location>
        <begin position="1768"/>
        <end position="1787"/>
    </location>
</feature>
<dbReference type="InterPro" id="IPR011992">
    <property type="entry name" value="EF-hand-dom_pair"/>
</dbReference>
<protein>
    <recommendedName>
        <fullName evidence="4">EF-hand domain-containing protein</fullName>
    </recommendedName>
</protein>
<gene>
    <name evidence="5" type="ORF">EGYM00392_LOCUS52564</name>
</gene>
<dbReference type="InterPro" id="IPR018247">
    <property type="entry name" value="EF_Hand_1_Ca_BS"/>
</dbReference>
<dbReference type="SMART" id="SM00054">
    <property type="entry name" value="EFh"/>
    <property type="match status" value="2"/>
</dbReference>
<evidence type="ECO:0000259" key="4">
    <source>
        <dbReference type="PROSITE" id="PS50222"/>
    </source>
</evidence>
<dbReference type="Gene3D" id="1.10.238.10">
    <property type="entry name" value="EF-hand"/>
    <property type="match status" value="1"/>
</dbReference>
<accession>A0A7S1JEH0</accession>
<dbReference type="EMBL" id="HBGA01143734">
    <property type="protein sequence ID" value="CAD9041389.1"/>
    <property type="molecule type" value="Transcribed_RNA"/>
</dbReference>
<feature type="region of interest" description="Disordered" evidence="3">
    <location>
        <begin position="1882"/>
        <end position="1948"/>
    </location>
</feature>
<feature type="region of interest" description="Disordered" evidence="3">
    <location>
        <begin position="1845"/>
        <end position="1869"/>
    </location>
</feature>
<evidence type="ECO:0000256" key="3">
    <source>
        <dbReference type="SAM" id="MobiDB-lite"/>
    </source>
</evidence>
<feature type="compositionally biased region" description="Polar residues" evidence="3">
    <location>
        <begin position="1898"/>
        <end position="1919"/>
    </location>
</feature>
<dbReference type="GO" id="GO:0005509">
    <property type="term" value="F:calcium ion binding"/>
    <property type="evidence" value="ECO:0007669"/>
    <property type="project" value="InterPro"/>
</dbReference>
<name>A0A7S1JEH0_9EUGL</name>
<proteinExistence type="predicted"/>
<dbReference type="InterPro" id="IPR002048">
    <property type="entry name" value="EF_hand_dom"/>
</dbReference>
<evidence type="ECO:0000256" key="1">
    <source>
        <dbReference type="ARBA" id="ARBA00022837"/>
    </source>
</evidence>
<feature type="coiled-coil region" evidence="2">
    <location>
        <begin position="1953"/>
        <end position="2050"/>
    </location>
</feature>
<feature type="compositionally biased region" description="Basic and acidic residues" evidence="3">
    <location>
        <begin position="1849"/>
        <end position="1863"/>
    </location>
</feature>
<keyword evidence="1" id="KW-0106">Calcium</keyword>
<dbReference type="SUPFAM" id="SSF47473">
    <property type="entry name" value="EF-hand"/>
    <property type="match status" value="1"/>
</dbReference>
<dbReference type="PROSITE" id="PS50222">
    <property type="entry name" value="EF_HAND_2"/>
    <property type="match status" value="1"/>
</dbReference>
<feature type="domain" description="EF-hand" evidence="4">
    <location>
        <begin position="1306"/>
        <end position="1341"/>
    </location>
</feature>
<evidence type="ECO:0000256" key="2">
    <source>
        <dbReference type="SAM" id="Coils"/>
    </source>
</evidence>